<dbReference type="WBParaSite" id="SMUV_0000041401-mRNA-1">
    <property type="protein sequence ID" value="SMUV_0000041401-mRNA-1"/>
    <property type="gene ID" value="SMUV_0000041401"/>
</dbReference>
<organism evidence="3 4">
    <name type="scientific">Syphacia muris</name>
    <dbReference type="NCBI Taxonomy" id="451379"/>
    <lineage>
        <taxon>Eukaryota</taxon>
        <taxon>Metazoa</taxon>
        <taxon>Ecdysozoa</taxon>
        <taxon>Nematoda</taxon>
        <taxon>Chromadorea</taxon>
        <taxon>Rhabditida</taxon>
        <taxon>Spirurina</taxon>
        <taxon>Oxyuridomorpha</taxon>
        <taxon>Oxyuroidea</taxon>
        <taxon>Oxyuridae</taxon>
        <taxon>Syphacia</taxon>
    </lineage>
</organism>
<dbReference type="Pfam" id="PF20146">
    <property type="entry name" value="NRF"/>
    <property type="match status" value="1"/>
</dbReference>
<dbReference type="AlphaFoldDB" id="A0A0N5A8L2"/>
<feature type="domain" description="Nose resistant-to-fluoxetine protein N-terminal" evidence="2">
    <location>
        <begin position="97"/>
        <end position="203"/>
    </location>
</feature>
<sequence>MSINSITVFVLFLAVVNYSYCCSLCLLRLPPRPRPIDHFLLPSFESSVFPDSITKICNGTTRLEVSYSCGQQILRIICSISDFITAQTTSCSITDPYEQCKNCFQRKAAIIEKNFWAITWLDSLGKMPSAISEGNYFWFGDYEQCVKLKESGNFNGRYCQAHVEIPDATVFPKCLQEDPLEIRLGFCAPDECSTKELNLFFQS</sequence>
<feature type="chain" id="PRO_5005893049" evidence="1">
    <location>
        <begin position="22"/>
        <end position="203"/>
    </location>
</feature>
<dbReference type="PANTHER" id="PTHR11161:SF14">
    <property type="entry name" value="NOSE RESISTANT-TO-FLUOXETINE PROTEIN N-TERMINAL DOMAIN-CONTAINING PROTEIN"/>
    <property type="match status" value="1"/>
</dbReference>
<dbReference type="InterPro" id="IPR052728">
    <property type="entry name" value="O2_lipid_transport_reg"/>
</dbReference>
<proteinExistence type="predicted"/>
<feature type="signal peptide" evidence="1">
    <location>
        <begin position="1"/>
        <end position="21"/>
    </location>
</feature>
<keyword evidence="3" id="KW-1185">Reference proteome</keyword>
<reference evidence="4" key="1">
    <citation type="submission" date="2017-02" db="UniProtKB">
        <authorList>
            <consortium name="WormBaseParasite"/>
        </authorList>
    </citation>
    <scope>IDENTIFICATION</scope>
</reference>
<dbReference type="SMART" id="SM00703">
    <property type="entry name" value="NRF"/>
    <property type="match status" value="1"/>
</dbReference>
<evidence type="ECO:0000256" key="1">
    <source>
        <dbReference type="SAM" id="SignalP"/>
    </source>
</evidence>
<evidence type="ECO:0000259" key="2">
    <source>
        <dbReference type="SMART" id="SM00703"/>
    </source>
</evidence>
<protein>
    <submittedName>
        <fullName evidence="4">NRF domain-containing protein</fullName>
    </submittedName>
</protein>
<evidence type="ECO:0000313" key="4">
    <source>
        <dbReference type="WBParaSite" id="SMUV_0000041401-mRNA-1"/>
    </source>
</evidence>
<keyword evidence="1" id="KW-0732">Signal</keyword>
<dbReference type="PANTHER" id="PTHR11161">
    <property type="entry name" value="O-ACYLTRANSFERASE"/>
    <property type="match status" value="1"/>
</dbReference>
<dbReference type="Proteomes" id="UP000046393">
    <property type="component" value="Unplaced"/>
</dbReference>
<name>A0A0N5A8L2_9BILA</name>
<evidence type="ECO:0000313" key="3">
    <source>
        <dbReference type="Proteomes" id="UP000046393"/>
    </source>
</evidence>
<dbReference type="InterPro" id="IPR006621">
    <property type="entry name" value="Nose-resist-to-fluoxetine_N"/>
</dbReference>
<accession>A0A0N5A8L2</accession>